<proteinExistence type="predicted"/>
<name>A0A0R2NMR9_9LACO</name>
<evidence type="ECO:0000313" key="1">
    <source>
        <dbReference type="EMBL" id="KRO26997.1"/>
    </source>
</evidence>
<gene>
    <name evidence="1" type="ORF">DY78_GL000433</name>
</gene>
<dbReference type="SUPFAM" id="SSF53448">
    <property type="entry name" value="Nucleotide-diphospho-sugar transferases"/>
    <property type="match status" value="1"/>
</dbReference>
<evidence type="ECO:0000313" key="2">
    <source>
        <dbReference type="Proteomes" id="UP000050920"/>
    </source>
</evidence>
<comment type="caution">
    <text evidence="1">The sequence shown here is derived from an EMBL/GenBank/DDBJ whole genome shotgun (WGS) entry which is preliminary data.</text>
</comment>
<protein>
    <submittedName>
        <fullName evidence="1">Lipopolysaccharide biosynthesis glycosyltransferase</fullName>
    </submittedName>
</protein>
<dbReference type="RefSeq" id="WP_024626000.1">
    <property type="nucleotide sequence ID" value="NZ_AYGX02000096.1"/>
</dbReference>
<dbReference type="Gene3D" id="3.90.550.10">
    <property type="entry name" value="Spore Coat Polysaccharide Biosynthesis Protein SpsA, Chain A"/>
    <property type="match status" value="1"/>
</dbReference>
<dbReference type="InterPro" id="IPR029044">
    <property type="entry name" value="Nucleotide-diphossugar_trans"/>
</dbReference>
<keyword evidence="2" id="KW-1185">Reference proteome</keyword>
<keyword evidence="1" id="KW-0808">Transferase</keyword>
<accession>A0A0R2NMR9</accession>
<dbReference type="GO" id="GO:0016757">
    <property type="term" value="F:glycosyltransferase activity"/>
    <property type="evidence" value="ECO:0007669"/>
    <property type="project" value="InterPro"/>
</dbReference>
<dbReference type="Pfam" id="PF01501">
    <property type="entry name" value="Glyco_transf_8"/>
    <property type="match status" value="1"/>
</dbReference>
<dbReference type="EMBL" id="AYGX02000096">
    <property type="protein sequence ID" value="KRO26997.1"/>
    <property type="molecule type" value="Genomic_DNA"/>
</dbReference>
<reference evidence="1 2" key="1">
    <citation type="journal article" date="2015" name="Genome Announc.">
        <title>Expanding the biotechnology potential of lactobacilli through comparative genomics of 213 strains and associated genera.</title>
        <authorList>
            <person name="Sun Z."/>
            <person name="Harris H.M."/>
            <person name="McCann A."/>
            <person name="Guo C."/>
            <person name="Argimon S."/>
            <person name="Zhang W."/>
            <person name="Yang X."/>
            <person name="Jeffery I.B."/>
            <person name="Cooney J.C."/>
            <person name="Kagawa T.F."/>
            <person name="Liu W."/>
            <person name="Song Y."/>
            <person name="Salvetti E."/>
            <person name="Wrobel A."/>
            <person name="Rasinkangas P."/>
            <person name="Parkhill J."/>
            <person name="Rea M.C."/>
            <person name="O'Sullivan O."/>
            <person name="Ritari J."/>
            <person name="Douillard F.P."/>
            <person name="Paul Ross R."/>
            <person name="Yang R."/>
            <person name="Briner A.E."/>
            <person name="Felis G.E."/>
            <person name="de Vos W.M."/>
            <person name="Barrangou R."/>
            <person name="Klaenhammer T.R."/>
            <person name="Caufield P.W."/>
            <person name="Cui Y."/>
            <person name="Zhang H."/>
            <person name="O'Toole P.W."/>
        </authorList>
    </citation>
    <scope>NUCLEOTIDE SEQUENCE [LARGE SCALE GENOMIC DNA]</scope>
    <source>
        <strain evidence="1 2">DSM 21115</strain>
    </source>
</reference>
<dbReference type="AlphaFoldDB" id="A0A0R2NMR9"/>
<dbReference type="InterPro" id="IPR002495">
    <property type="entry name" value="Glyco_trans_8"/>
</dbReference>
<dbReference type="Proteomes" id="UP000050920">
    <property type="component" value="Unassembled WGS sequence"/>
</dbReference>
<sequence length="273" mass="31657">MNILYCGDINSQQGLLISILALRRQTTRPLHIYVLTATMPGLTTPTAAIPVTTMAYLNQLVKQTCDRSWVNRLDITALVAKNTPTANLATIFTPACMLRLYADQVPSLPDKLLYLDTDVLARRPIDGFYDQSIENYEIAGVLDHYGQWLFHQHWPHPDYLNSGVLLLNMSRLRETHLLARCRQLCQQQKMFMPDQSALNRLATAKLIVPRKYNEQRRLHRNTVFQHFTTSFRMLPWLHTLTVKPWQVEAMHTKLKCHAYDQLLTEYQQLVINL</sequence>
<organism evidence="1 2">
    <name type="scientific">Lactiplantibacillus fabifermentans DSM 21115</name>
    <dbReference type="NCBI Taxonomy" id="1413187"/>
    <lineage>
        <taxon>Bacteria</taxon>
        <taxon>Bacillati</taxon>
        <taxon>Bacillota</taxon>
        <taxon>Bacilli</taxon>
        <taxon>Lactobacillales</taxon>
        <taxon>Lactobacillaceae</taxon>
        <taxon>Lactiplantibacillus</taxon>
    </lineage>
</organism>